<organism evidence="1 2">
    <name type="scientific">Vibrio aestuarianus</name>
    <dbReference type="NCBI Taxonomy" id="28171"/>
    <lineage>
        <taxon>Bacteria</taxon>
        <taxon>Pseudomonadati</taxon>
        <taxon>Pseudomonadota</taxon>
        <taxon>Gammaproteobacteria</taxon>
        <taxon>Vibrionales</taxon>
        <taxon>Vibrionaceae</taxon>
        <taxon>Vibrio</taxon>
    </lineage>
</organism>
<proteinExistence type="predicted"/>
<protein>
    <submittedName>
        <fullName evidence="1">T3SS effector HopA1 family protein</fullName>
    </submittedName>
</protein>
<name>A0A9X4J1B6_9VIBR</name>
<evidence type="ECO:0000313" key="2">
    <source>
        <dbReference type="Proteomes" id="UP001140978"/>
    </source>
</evidence>
<accession>A0A9X4J1B6</accession>
<comment type="caution">
    <text evidence="1">The sequence shown here is derived from an EMBL/GenBank/DDBJ whole genome shotgun (WGS) entry which is preliminary data.</text>
</comment>
<dbReference type="AlphaFoldDB" id="A0A9X4J1B6"/>
<dbReference type="Pfam" id="PF17914">
    <property type="entry name" value="HopA1"/>
    <property type="match status" value="1"/>
</dbReference>
<dbReference type="EMBL" id="JAKNAX010000052">
    <property type="protein sequence ID" value="MDE1347776.1"/>
    <property type="molecule type" value="Genomic_DNA"/>
</dbReference>
<dbReference type="Proteomes" id="UP001140978">
    <property type="component" value="Unassembled WGS sequence"/>
</dbReference>
<evidence type="ECO:0000313" key="1">
    <source>
        <dbReference type="EMBL" id="MDE1347776.1"/>
    </source>
</evidence>
<gene>
    <name evidence="1" type="ORF">L9X51_15210</name>
</gene>
<reference evidence="1" key="1">
    <citation type="submission" date="2022-02" db="EMBL/GenBank/DDBJ databases">
        <title>Emergence and expansion in Europe of a Vibrio aestuarianus clonal complex pathogenic for oysters.</title>
        <authorList>
            <person name="Mesnil A."/>
            <person name="Travers M.-A."/>
        </authorList>
    </citation>
    <scope>NUCLEOTIDE SEQUENCE</scope>
    <source>
        <strain evidence="1">19_064_15T1</strain>
    </source>
</reference>
<dbReference type="InterPro" id="IPR040871">
    <property type="entry name" value="HopA1"/>
</dbReference>
<sequence length="241" mass="27494">MYADDTHPDMKGLNKAQKDELCDSLFKIHQKGEVQIIPQNLHYSRFELLKRYLQAYRFNYYIRPLPDREGSKIHSRLTLALQSSKVKDVLHLLAEMVRDNPDIIRGKIWSPNLLGTKTDTFIFYSRVANIGEARKLAEQLNGISTIKQALIDHTPMGMKSLAPGVSYSEFSSIIPVGGILHSSHGHIRSYILASAIAKWAEQKNRTERELNRYIAQEFRMCGYDPKDCALLSKESNGARTQ</sequence>